<evidence type="ECO:0000313" key="1">
    <source>
        <dbReference type="EMBL" id="SPZ93125.1"/>
    </source>
</evidence>
<dbReference type="Proteomes" id="UP000251241">
    <property type="component" value="Unassembled WGS sequence"/>
</dbReference>
<reference evidence="1 3" key="1">
    <citation type="submission" date="2018-06" db="EMBL/GenBank/DDBJ databases">
        <authorList>
            <consortium name="Pathogen Informatics"/>
            <person name="Doyle S."/>
        </authorList>
    </citation>
    <scope>NUCLEOTIDE SEQUENCE [LARGE SCALE GENOMIC DNA]</scope>
    <source>
        <strain evidence="1 3">NCTC11343</strain>
    </source>
</reference>
<dbReference type="AlphaFoldDB" id="A0A2X2JZ51"/>
<reference evidence="2 4" key="2">
    <citation type="submission" date="2019-10" db="EMBL/GenBank/DDBJ databases">
        <authorList>
            <person name="Karimi E."/>
        </authorList>
    </citation>
    <scope>NUCLEOTIDE SEQUENCE [LARGE SCALE GENOMIC DNA]</scope>
    <source>
        <strain evidence="2">Sphingobacterium sp. 8BC</strain>
    </source>
</reference>
<dbReference type="PANTHER" id="PTHR33221:SF13">
    <property type="entry name" value="TRANSCRIPTIONAL REGULATOR-RELATED"/>
    <property type="match status" value="1"/>
</dbReference>
<accession>A0A654DRV8</accession>
<dbReference type="PROSITE" id="PS51197">
    <property type="entry name" value="HTH_RRF2_2"/>
    <property type="match status" value="1"/>
</dbReference>
<dbReference type="GO" id="GO:0003700">
    <property type="term" value="F:DNA-binding transcription factor activity"/>
    <property type="evidence" value="ECO:0007669"/>
    <property type="project" value="TreeGrafter"/>
</dbReference>
<evidence type="ECO:0000313" key="2">
    <source>
        <dbReference type="EMBL" id="VXD07950.1"/>
    </source>
</evidence>
<dbReference type="RefSeq" id="WP_070565571.1">
    <property type="nucleotide sequence ID" value="NZ_CP068086.1"/>
</dbReference>
<gene>
    <name evidence="1" type="primary">nsrR</name>
    <name evidence="1" type="ORF">NCTC11343_05062</name>
    <name evidence="2" type="ORF">SPHINGO8BC_90160</name>
</gene>
<organism evidence="1 3">
    <name type="scientific">Sphingobacterium multivorum</name>
    <dbReference type="NCBI Taxonomy" id="28454"/>
    <lineage>
        <taxon>Bacteria</taxon>
        <taxon>Pseudomonadati</taxon>
        <taxon>Bacteroidota</taxon>
        <taxon>Sphingobacteriia</taxon>
        <taxon>Sphingobacteriales</taxon>
        <taxon>Sphingobacteriaceae</taxon>
        <taxon>Sphingobacterium</taxon>
    </lineage>
</organism>
<evidence type="ECO:0000313" key="4">
    <source>
        <dbReference type="Proteomes" id="UP000432350"/>
    </source>
</evidence>
<dbReference type="GeneID" id="97179920"/>
<name>A0A2X2JZ51_SPHMU</name>
<dbReference type="Proteomes" id="UP000432350">
    <property type="component" value="Unassembled WGS sequence"/>
</dbReference>
<dbReference type="GO" id="GO:0005829">
    <property type="term" value="C:cytosol"/>
    <property type="evidence" value="ECO:0007669"/>
    <property type="project" value="TreeGrafter"/>
</dbReference>
<protein>
    <submittedName>
        <fullName evidence="1">HTH-type transcriptional repressor NsrR</fullName>
    </submittedName>
    <submittedName>
        <fullName evidence="2">Transcriptional regulator</fullName>
    </submittedName>
</protein>
<dbReference type="EMBL" id="UAUU01000011">
    <property type="protein sequence ID" value="SPZ93125.1"/>
    <property type="molecule type" value="Genomic_DNA"/>
</dbReference>
<dbReference type="InterPro" id="IPR000944">
    <property type="entry name" value="Tscrpt_reg_Rrf2"/>
</dbReference>
<evidence type="ECO:0000313" key="3">
    <source>
        <dbReference type="Proteomes" id="UP000251241"/>
    </source>
</evidence>
<dbReference type="Gene3D" id="1.10.10.10">
    <property type="entry name" value="Winged helix-like DNA-binding domain superfamily/Winged helix DNA-binding domain"/>
    <property type="match status" value="1"/>
</dbReference>
<dbReference type="PROSITE" id="PS01332">
    <property type="entry name" value="HTH_RRF2_1"/>
    <property type="match status" value="1"/>
</dbReference>
<dbReference type="SUPFAM" id="SSF46785">
    <property type="entry name" value="Winged helix' DNA-binding domain"/>
    <property type="match status" value="1"/>
</dbReference>
<dbReference type="EMBL" id="CABWMV010000028">
    <property type="protein sequence ID" value="VXD07950.1"/>
    <property type="molecule type" value="Genomic_DNA"/>
</dbReference>
<dbReference type="Pfam" id="PF02082">
    <property type="entry name" value="Rrf2"/>
    <property type="match status" value="1"/>
</dbReference>
<dbReference type="InterPro" id="IPR036388">
    <property type="entry name" value="WH-like_DNA-bd_sf"/>
</dbReference>
<dbReference type="PANTHER" id="PTHR33221">
    <property type="entry name" value="WINGED HELIX-TURN-HELIX TRANSCRIPTIONAL REGULATOR, RRF2 FAMILY"/>
    <property type="match status" value="1"/>
</dbReference>
<dbReference type="InterPro" id="IPR030489">
    <property type="entry name" value="TR_Rrf2-type_CS"/>
</dbReference>
<sequence>MGIFSKTCEYGLRAVFFIAQSSQENKRVSIKEIAESIHSPEAFLGKILQNLSRAGIIRSMKGPGGGFYLDSGDMSTPLSEVVKAIDGESLFVGCGMGLEFCSEQYPCPLHHEFKSIRNNLSEMLQKTTVGQFNDDLIKGKILLTKSHIEPDKTRTNSSD</sequence>
<dbReference type="NCBIfam" id="TIGR00738">
    <property type="entry name" value="rrf2_super"/>
    <property type="match status" value="1"/>
</dbReference>
<accession>A0A2X2JZ51</accession>
<dbReference type="InterPro" id="IPR036390">
    <property type="entry name" value="WH_DNA-bd_sf"/>
</dbReference>
<proteinExistence type="predicted"/>